<dbReference type="SUPFAM" id="SSF53254">
    <property type="entry name" value="Phosphoglycerate mutase-like"/>
    <property type="match status" value="1"/>
</dbReference>
<proteinExistence type="predicted"/>
<evidence type="ECO:0000313" key="2">
    <source>
        <dbReference type="Proteomes" id="UP000241764"/>
    </source>
</evidence>
<reference evidence="2" key="1">
    <citation type="submission" date="2017-11" db="EMBL/GenBank/DDBJ databases">
        <authorList>
            <person name="Kuznetsova I."/>
            <person name="Sazanova A."/>
            <person name="Chirak E."/>
            <person name="Safronova V."/>
            <person name="Willems A."/>
        </authorList>
    </citation>
    <scope>NUCLEOTIDE SEQUENCE [LARGE SCALE GENOMIC DNA]</scope>
    <source>
        <strain evidence="2">CCBAU 03422</strain>
    </source>
</reference>
<gene>
    <name evidence="1" type="ORF">CU103_05695</name>
</gene>
<name>A0A2P7BI03_9HYPH</name>
<dbReference type="Pfam" id="PF00300">
    <property type="entry name" value="His_Phos_1"/>
    <property type="match status" value="1"/>
</dbReference>
<comment type="caution">
    <text evidence="1">The sequence shown here is derived from an EMBL/GenBank/DDBJ whole genome shotgun (WGS) entry which is preliminary data.</text>
</comment>
<dbReference type="Proteomes" id="UP000241764">
    <property type="component" value="Unassembled WGS sequence"/>
</dbReference>
<keyword evidence="2" id="KW-1185">Reference proteome</keyword>
<evidence type="ECO:0000313" key="1">
    <source>
        <dbReference type="EMBL" id="PSH66091.1"/>
    </source>
</evidence>
<protein>
    <submittedName>
        <fullName evidence="1">Histidine phosphatase family protein</fullName>
    </submittedName>
</protein>
<dbReference type="Gene3D" id="3.40.50.1240">
    <property type="entry name" value="Phosphoglycerate mutase-like"/>
    <property type="match status" value="1"/>
</dbReference>
<dbReference type="RefSeq" id="WP_106662958.1">
    <property type="nucleotide sequence ID" value="NZ_PGGM01000002.1"/>
</dbReference>
<dbReference type="PANTHER" id="PTHR47623">
    <property type="entry name" value="OS09G0287300 PROTEIN"/>
    <property type="match status" value="1"/>
</dbReference>
<dbReference type="PANTHER" id="PTHR47623:SF1">
    <property type="entry name" value="OS09G0287300 PROTEIN"/>
    <property type="match status" value="1"/>
</dbReference>
<dbReference type="InterPro" id="IPR029033">
    <property type="entry name" value="His_PPase_superfam"/>
</dbReference>
<dbReference type="InterPro" id="IPR013078">
    <property type="entry name" value="His_Pase_superF_clade-1"/>
</dbReference>
<accession>A0A2P7BI03</accession>
<sequence length="171" mass="18548">MSQVYLLRHAKAAWPSPGQKDFDRTLDTDGIEAARILGQELRRAGLKPEIVVCSAAIRAQQTLEYLDLEPPFVLEQSEKLFSGGPDAYLMAIRMAGLEHENASSIMLVGHNPMMEELAIALAGRGKPPSHPNFESGFPTAGLAVIQFDGPLAEIRPGTGTLQAFFSPSTHH</sequence>
<dbReference type="SMART" id="SM00855">
    <property type="entry name" value="PGAM"/>
    <property type="match status" value="1"/>
</dbReference>
<dbReference type="OrthoDB" id="9810154at2"/>
<organism evidence="1 2">
    <name type="scientific">Phyllobacterium sophorae</name>
    <dbReference type="NCBI Taxonomy" id="1520277"/>
    <lineage>
        <taxon>Bacteria</taxon>
        <taxon>Pseudomonadati</taxon>
        <taxon>Pseudomonadota</taxon>
        <taxon>Alphaproteobacteria</taxon>
        <taxon>Hyphomicrobiales</taxon>
        <taxon>Phyllobacteriaceae</taxon>
        <taxon>Phyllobacterium</taxon>
    </lineage>
</organism>
<dbReference type="CDD" id="cd07067">
    <property type="entry name" value="HP_PGM_like"/>
    <property type="match status" value="1"/>
</dbReference>
<dbReference type="EMBL" id="PGGM01000002">
    <property type="protein sequence ID" value="PSH66091.1"/>
    <property type="molecule type" value="Genomic_DNA"/>
</dbReference>
<dbReference type="AlphaFoldDB" id="A0A2P7BI03"/>